<dbReference type="InterPro" id="IPR029057">
    <property type="entry name" value="PRTase-like"/>
</dbReference>
<evidence type="ECO:0000259" key="2">
    <source>
        <dbReference type="Pfam" id="PF00156"/>
    </source>
</evidence>
<comment type="similarity">
    <text evidence="1">Belongs to the ComF/GntX family.</text>
</comment>
<dbReference type="InterPro" id="IPR051910">
    <property type="entry name" value="ComF/GntX_DNA_util-trans"/>
</dbReference>
<accession>A0A428MHJ4</accession>
<dbReference type="AlphaFoldDB" id="A0A428MHJ4"/>
<dbReference type="InterPro" id="IPR000836">
    <property type="entry name" value="PRTase_dom"/>
</dbReference>
<dbReference type="Pfam" id="PF00156">
    <property type="entry name" value="Pribosyltran"/>
    <property type="match status" value="1"/>
</dbReference>
<sequence length="256" mass="28072">MLRAGSYSICDDCVGRVQTQTAVLCRLCGEALDMEGVRFAGQFPAEGLLCAPCRLAPPEFERAVAYAAYEDELREMVHLLKYERVRGVARPLGKMLALSVETLEGAAGSDLMAVAVPLFPTKERQRGYNQSVLVAEEALRELKKSRSGWRLRASHGVLRRVRDTQSQFSLTPQGRRRNLRGAFAVEKAAMVAGREVLLVDDIYTTGSTARECARVLRRAGASKVWVATVARAQVEMVALWGASRTARANVASWDAG</sequence>
<name>A0A428MHJ4_9BACT</name>
<dbReference type="PANTHER" id="PTHR47505">
    <property type="entry name" value="DNA UTILIZATION PROTEIN YHGH"/>
    <property type="match status" value="1"/>
</dbReference>
<reference evidence="3 4" key="1">
    <citation type="submission" date="2018-12" db="EMBL/GenBank/DDBJ databases">
        <title>Sequencing of bacterial isolates from soil warming experiment in Harvard Forest, Massachusetts, USA.</title>
        <authorList>
            <person name="Deangelis K."/>
        </authorList>
    </citation>
    <scope>NUCLEOTIDE SEQUENCE [LARGE SCALE GENOMIC DNA]</scope>
    <source>
        <strain evidence="3 4">EB153</strain>
    </source>
</reference>
<dbReference type="Gene3D" id="3.40.50.2020">
    <property type="match status" value="1"/>
</dbReference>
<dbReference type="CDD" id="cd06223">
    <property type="entry name" value="PRTases_typeI"/>
    <property type="match status" value="1"/>
</dbReference>
<evidence type="ECO:0000313" key="3">
    <source>
        <dbReference type="EMBL" id="RSL16360.1"/>
    </source>
</evidence>
<proteinExistence type="inferred from homology"/>
<dbReference type="Proteomes" id="UP000269669">
    <property type="component" value="Unassembled WGS sequence"/>
</dbReference>
<feature type="domain" description="Phosphoribosyltransferase" evidence="2">
    <location>
        <begin position="132"/>
        <end position="231"/>
    </location>
</feature>
<dbReference type="EMBL" id="RSDW01000001">
    <property type="protein sequence ID" value="RSL16360.1"/>
    <property type="molecule type" value="Genomic_DNA"/>
</dbReference>
<evidence type="ECO:0000313" key="4">
    <source>
        <dbReference type="Proteomes" id="UP000269669"/>
    </source>
</evidence>
<gene>
    <name evidence="3" type="ORF">EDE15_1872</name>
</gene>
<dbReference type="PANTHER" id="PTHR47505:SF1">
    <property type="entry name" value="DNA UTILIZATION PROTEIN YHGH"/>
    <property type="match status" value="1"/>
</dbReference>
<comment type="caution">
    <text evidence="3">The sequence shown here is derived from an EMBL/GenBank/DDBJ whole genome shotgun (WGS) entry which is preliminary data.</text>
</comment>
<keyword evidence="4" id="KW-1185">Reference proteome</keyword>
<dbReference type="SUPFAM" id="SSF53271">
    <property type="entry name" value="PRTase-like"/>
    <property type="match status" value="1"/>
</dbReference>
<evidence type="ECO:0000256" key="1">
    <source>
        <dbReference type="ARBA" id="ARBA00008007"/>
    </source>
</evidence>
<protein>
    <submittedName>
        <fullName evidence="3">ComF family protein</fullName>
    </submittedName>
</protein>
<organism evidence="3 4">
    <name type="scientific">Edaphobacter aggregans</name>
    <dbReference type="NCBI Taxonomy" id="570835"/>
    <lineage>
        <taxon>Bacteria</taxon>
        <taxon>Pseudomonadati</taxon>
        <taxon>Acidobacteriota</taxon>
        <taxon>Terriglobia</taxon>
        <taxon>Terriglobales</taxon>
        <taxon>Acidobacteriaceae</taxon>
        <taxon>Edaphobacter</taxon>
    </lineage>
</organism>